<feature type="signal peptide" evidence="1">
    <location>
        <begin position="1"/>
        <end position="21"/>
    </location>
</feature>
<name>A0A0F6PK89_LYGHE</name>
<dbReference type="AlphaFoldDB" id="A0A0F6PK89"/>
<organism evidence="2">
    <name type="scientific">Lygus hesperus</name>
    <name type="common">Western plant bug</name>
    <dbReference type="NCBI Taxonomy" id="30085"/>
    <lineage>
        <taxon>Eukaryota</taxon>
        <taxon>Metazoa</taxon>
        <taxon>Ecdysozoa</taxon>
        <taxon>Arthropoda</taxon>
        <taxon>Hexapoda</taxon>
        <taxon>Insecta</taxon>
        <taxon>Pterygota</taxon>
        <taxon>Neoptera</taxon>
        <taxon>Paraneoptera</taxon>
        <taxon>Hemiptera</taxon>
        <taxon>Heteroptera</taxon>
        <taxon>Panheteroptera</taxon>
        <taxon>Cimicomorpha</taxon>
        <taxon>Miridae</taxon>
        <taxon>Mirini</taxon>
        <taxon>Lygus</taxon>
    </lineage>
</organism>
<proteinExistence type="evidence at transcript level"/>
<accession>A0A0F6PK89</accession>
<evidence type="ECO:0000313" key="2">
    <source>
        <dbReference type="EMBL" id="AJR27903.1"/>
    </source>
</evidence>
<keyword evidence="1" id="KW-0732">Signal</keyword>
<sequence length="124" mass="13286">MVSALTVLCVAICAVQSGTMALQNCTSTSECAEDECCVLSPSRYSTLTCTKLRSLGEQCRPNNAPTSEDVYFTNPGSGPYKLTDVYVSLCDCSPEPTCSRSSVGMQLIITTMTNKTVMILCCKL</sequence>
<dbReference type="Gene3D" id="2.10.80.10">
    <property type="entry name" value="Lipase, subunit A"/>
    <property type="match status" value="1"/>
</dbReference>
<dbReference type="EMBL" id="KJ810526">
    <property type="protein sequence ID" value="AJR27903.1"/>
    <property type="molecule type" value="mRNA"/>
</dbReference>
<feature type="chain" id="PRO_5002508659" evidence="1">
    <location>
        <begin position="22"/>
        <end position="124"/>
    </location>
</feature>
<evidence type="ECO:0000256" key="1">
    <source>
        <dbReference type="SAM" id="SignalP"/>
    </source>
</evidence>
<reference evidence="2" key="1">
    <citation type="submission" date="2014-05" db="EMBL/GenBank/DDBJ databases">
        <title>Transcriptome of Lygus lineolaris.</title>
        <authorList>
            <person name="Perera O.P."/>
        </authorList>
    </citation>
    <scope>NUCLEOTIDE SEQUENCE</scope>
</reference>
<protein>
    <submittedName>
        <fullName evidence="2">Astakine-like protein 1</fullName>
    </submittedName>
</protein>